<name>A0A0N5AE54_9BILA</name>
<comment type="subcellular location">
    <subcellularLocation>
        <location evidence="1">Cytoplasm</location>
        <location evidence="1">Myofibril</location>
    </subcellularLocation>
</comment>
<feature type="compositionally biased region" description="Polar residues" evidence="12">
    <location>
        <begin position="331"/>
        <end position="356"/>
    </location>
</feature>
<evidence type="ECO:0000256" key="1">
    <source>
        <dbReference type="ARBA" id="ARBA00004657"/>
    </source>
</evidence>
<evidence type="ECO:0000256" key="8">
    <source>
        <dbReference type="ARBA" id="ARBA00023175"/>
    </source>
</evidence>
<keyword evidence="5" id="KW-0963">Cytoplasm</keyword>
<dbReference type="AlphaFoldDB" id="A0A0N5AE54"/>
<evidence type="ECO:0000256" key="12">
    <source>
        <dbReference type="SAM" id="MobiDB-lite"/>
    </source>
</evidence>
<evidence type="ECO:0000313" key="14">
    <source>
        <dbReference type="Proteomes" id="UP000046393"/>
    </source>
</evidence>
<dbReference type="PANTHER" id="PTHR46349">
    <property type="entry name" value="CINGULIN-LIKE PROTEIN 1-RELATED"/>
    <property type="match status" value="1"/>
</dbReference>
<feature type="coiled-coil region" evidence="11">
    <location>
        <begin position="22"/>
        <end position="230"/>
    </location>
</feature>
<keyword evidence="9" id="KW-0514">Muscle protein</keyword>
<organism evidence="14 15">
    <name type="scientific">Syphacia muris</name>
    <dbReference type="NCBI Taxonomy" id="451379"/>
    <lineage>
        <taxon>Eukaryota</taxon>
        <taxon>Metazoa</taxon>
        <taxon>Ecdysozoa</taxon>
        <taxon>Nematoda</taxon>
        <taxon>Chromadorea</taxon>
        <taxon>Rhabditida</taxon>
        <taxon>Spirurina</taxon>
        <taxon>Oxyuridomorpha</taxon>
        <taxon>Oxyuroidea</taxon>
        <taxon>Oxyuridae</taxon>
        <taxon>Syphacia</taxon>
    </lineage>
</organism>
<dbReference type="WBParaSite" id="SMUV_0000249701-mRNA-1">
    <property type="protein sequence ID" value="SMUV_0000249701-mRNA-1"/>
    <property type="gene ID" value="SMUV_0000249701"/>
</dbReference>
<dbReference type="InterPro" id="IPR002928">
    <property type="entry name" value="Myosin_tail"/>
</dbReference>
<reference evidence="15" key="1">
    <citation type="submission" date="2017-02" db="UniProtKB">
        <authorList>
            <consortium name="WormBaseParasite"/>
        </authorList>
    </citation>
    <scope>IDENTIFICATION</scope>
</reference>
<evidence type="ECO:0000256" key="11">
    <source>
        <dbReference type="SAM" id="Coils"/>
    </source>
</evidence>
<dbReference type="Gene3D" id="1.20.5.370">
    <property type="match status" value="2"/>
</dbReference>
<keyword evidence="4" id="KW-0787">Thick filament</keyword>
<keyword evidence="8" id="KW-0505">Motor protein</keyword>
<evidence type="ECO:0000256" key="9">
    <source>
        <dbReference type="ARBA" id="ARBA00023179"/>
    </source>
</evidence>
<dbReference type="GO" id="GO:0016459">
    <property type="term" value="C:myosin complex"/>
    <property type="evidence" value="ECO:0007669"/>
    <property type="project" value="UniProtKB-KW"/>
</dbReference>
<dbReference type="STRING" id="451379.A0A0N5AE54"/>
<evidence type="ECO:0000256" key="4">
    <source>
        <dbReference type="ARBA" id="ARBA00022433"/>
    </source>
</evidence>
<accession>A0A0N5AE54</accession>
<feature type="domain" description="Myosin tail" evidence="13">
    <location>
        <begin position="162"/>
        <end position="329"/>
    </location>
</feature>
<evidence type="ECO:0000256" key="3">
    <source>
        <dbReference type="ARBA" id="ARBA00018623"/>
    </source>
</evidence>
<evidence type="ECO:0000256" key="5">
    <source>
        <dbReference type="ARBA" id="ARBA00022490"/>
    </source>
</evidence>
<comment type="function">
    <text evidence="10">Paramyosin is a major structural component of many thick filaments isolated from invertebrate muscles.</text>
</comment>
<protein>
    <recommendedName>
        <fullName evidence="3">Paramyosin</fullName>
    </recommendedName>
</protein>
<dbReference type="SUPFAM" id="SSF90257">
    <property type="entry name" value="Myosin rod fragments"/>
    <property type="match status" value="1"/>
</dbReference>
<proteinExistence type="inferred from homology"/>
<dbReference type="GO" id="GO:0032982">
    <property type="term" value="C:myosin filament"/>
    <property type="evidence" value="ECO:0007669"/>
    <property type="project" value="UniProtKB-KW"/>
</dbReference>
<dbReference type="Proteomes" id="UP000046393">
    <property type="component" value="Unplaced"/>
</dbReference>
<dbReference type="PANTHER" id="PTHR46349:SF6">
    <property type="entry name" value="MYOSIN-6-LIKE"/>
    <property type="match status" value="1"/>
</dbReference>
<dbReference type="Pfam" id="PF01576">
    <property type="entry name" value="Myosin_tail_1"/>
    <property type="match status" value="1"/>
</dbReference>
<sequence>MESMQASIYAHLASLENEFKGKADLLRLKKKLESDINELEIALDHANQANADAQKNLRKYQDQIRELQQQVEIEQRNREEIRDQYQNMEKKATVLQSEKEELIVAMDQAERARKQAESESSEAHTQCNELAAQAESLTAAKRKLDAELLAIQGDLDETLNEQEQENTQQTDRMRKSLELQLKEMQARLDEAEAAALKGGKKVIAKLEARIHDLESELDGEQRRYQESSRLLNKHDRCIRELQFQACSLTLCTLEGKCIAVDEDKKNAERTHDLIEKLQTKLKSQKKQIEEAEELANLNLQKFRQVQHQLEDAEERADHAENSLSKIRAKSRSSTAAPGIQTSQSAAVLRSSSRSGF</sequence>
<evidence type="ECO:0000313" key="15">
    <source>
        <dbReference type="WBParaSite" id="SMUV_0000249701-mRNA-1"/>
    </source>
</evidence>
<evidence type="ECO:0000256" key="10">
    <source>
        <dbReference type="ARBA" id="ARBA00049580"/>
    </source>
</evidence>
<keyword evidence="6 11" id="KW-0175">Coiled coil</keyword>
<keyword evidence="7" id="KW-0518">Myosin</keyword>
<feature type="region of interest" description="Disordered" evidence="12">
    <location>
        <begin position="309"/>
        <end position="356"/>
    </location>
</feature>
<keyword evidence="14" id="KW-1185">Reference proteome</keyword>
<evidence type="ECO:0000256" key="6">
    <source>
        <dbReference type="ARBA" id="ARBA00023054"/>
    </source>
</evidence>
<evidence type="ECO:0000259" key="13">
    <source>
        <dbReference type="Pfam" id="PF01576"/>
    </source>
</evidence>
<evidence type="ECO:0000256" key="2">
    <source>
        <dbReference type="ARBA" id="ARBA00008447"/>
    </source>
</evidence>
<dbReference type="GO" id="GO:0030016">
    <property type="term" value="C:myofibril"/>
    <property type="evidence" value="ECO:0007669"/>
    <property type="project" value="UniProtKB-SubCell"/>
</dbReference>
<evidence type="ECO:0000256" key="7">
    <source>
        <dbReference type="ARBA" id="ARBA00023123"/>
    </source>
</evidence>
<dbReference type="InterPro" id="IPR014751">
    <property type="entry name" value="XRCC4-like_C"/>
</dbReference>
<comment type="similarity">
    <text evidence="2">Belongs to the paramyosin family.</text>
</comment>